<protein>
    <submittedName>
        <fullName evidence="2">Uncharacterized protein</fullName>
    </submittedName>
</protein>
<dbReference type="PANTHER" id="PTHR12242">
    <property type="entry name" value="OS02G0130600 PROTEIN-RELATED"/>
    <property type="match status" value="1"/>
</dbReference>
<keyword evidence="1" id="KW-0472">Membrane</keyword>
<feature type="transmembrane region" description="Helical" evidence="1">
    <location>
        <begin position="198"/>
        <end position="217"/>
    </location>
</feature>
<sequence length="273" mass="31808">MGCCAEQFKLHHLLFTSCRPSMFYKSQWNIRPLYEIYRTFAFSYWTSTFIAYFVKFRDKAHFLFYLSNWGQMFVFLYMTFAFSVCLLECVRKKPSLTKGVVVIEMAEKQQNDERNFDKFLHRTKAMSGEKMRWYHITTGLMFVVAMDTAVIVSCLYPIVQDSTYHGFSYFSINIHLINLVLLLVDLILNAIPLYMIQFVIITAISALYGIILLLLHVTHIKSAVYDSIDWGEAPLQALLVTLAMIIIAPVVVHAFVFGLYSFKRFLVNCFCKK</sequence>
<comment type="caution">
    <text evidence="2">The sequence shown here is derived from an EMBL/GenBank/DDBJ whole genome shotgun (WGS) entry which is preliminary data.</text>
</comment>
<feature type="transmembrane region" description="Helical" evidence="1">
    <location>
        <begin position="170"/>
        <end position="191"/>
    </location>
</feature>
<evidence type="ECO:0000313" key="2">
    <source>
        <dbReference type="EMBL" id="CAK8675780.1"/>
    </source>
</evidence>
<feature type="transmembrane region" description="Helical" evidence="1">
    <location>
        <begin position="133"/>
        <end position="158"/>
    </location>
</feature>
<keyword evidence="3" id="KW-1185">Reference proteome</keyword>
<name>A0ABP0FBD4_CLALP</name>
<organism evidence="2 3">
    <name type="scientific">Clavelina lepadiformis</name>
    <name type="common">Light-bulb sea squirt</name>
    <name type="synonym">Ascidia lepadiformis</name>
    <dbReference type="NCBI Taxonomy" id="159417"/>
    <lineage>
        <taxon>Eukaryota</taxon>
        <taxon>Metazoa</taxon>
        <taxon>Chordata</taxon>
        <taxon>Tunicata</taxon>
        <taxon>Ascidiacea</taxon>
        <taxon>Aplousobranchia</taxon>
        <taxon>Clavelinidae</taxon>
        <taxon>Clavelina</taxon>
    </lineage>
</organism>
<evidence type="ECO:0000256" key="1">
    <source>
        <dbReference type="SAM" id="Phobius"/>
    </source>
</evidence>
<accession>A0ABP0FBD4</accession>
<keyword evidence="1" id="KW-0812">Transmembrane</keyword>
<evidence type="ECO:0000313" key="3">
    <source>
        <dbReference type="Proteomes" id="UP001642483"/>
    </source>
</evidence>
<dbReference type="Pfam" id="PF21534">
    <property type="entry name" value="Rost"/>
    <property type="match status" value="1"/>
</dbReference>
<dbReference type="Proteomes" id="UP001642483">
    <property type="component" value="Unassembled WGS sequence"/>
</dbReference>
<feature type="transmembrane region" description="Helical" evidence="1">
    <location>
        <begin position="237"/>
        <end position="262"/>
    </location>
</feature>
<gene>
    <name evidence="2" type="ORF">CVLEPA_LOCUS5318</name>
</gene>
<feature type="transmembrane region" description="Helical" evidence="1">
    <location>
        <begin position="36"/>
        <end position="54"/>
    </location>
</feature>
<dbReference type="EMBL" id="CAWYQH010000024">
    <property type="protein sequence ID" value="CAK8675780.1"/>
    <property type="molecule type" value="Genomic_DNA"/>
</dbReference>
<dbReference type="InterPro" id="IPR049352">
    <property type="entry name" value="Rost"/>
</dbReference>
<keyword evidence="1" id="KW-1133">Transmembrane helix</keyword>
<reference evidence="2 3" key="1">
    <citation type="submission" date="2024-02" db="EMBL/GenBank/DDBJ databases">
        <authorList>
            <person name="Daric V."/>
            <person name="Darras S."/>
        </authorList>
    </citation>
    <scope>NUCLEOTIDE SEQUENCE [LARGE SCALE GENOMIC DNA]</scope>
</reference>
<feature type="transmembrane region" description="Helical" evidence="1">
    <location>
        <begin position="69"/>
        <end position="90"/>
    </location>
</feature>
<dbReference type="PANTHER" id="PTHR12242:SF1">
    <property type="entry name" value="MYND-TYPE DOMAIN-CONTAINING PROTEIN"/>
    <property type="match status" value="1"/>
</dbReference>
<proteinExistence type="predicted"/>